<dbReference type="Pfam" id="PF10649">
    <property type="entry name" value="DUF2478"/>
    <property type="match status" value="1"/>
</dbReference>
<dbReference type="Proteomes" id="UP000501991">
    <property type="component" value="Chromosome"/>
</dbReference>
<name>A0A6C1B022_9RHOO</name>
<protein>
    <submittedName>
        <fullName evidence="1">DUF2478 domain-containing protein</fullName>
    </submittedName>
</protein>
<dbReference type="EMBL" id="CP048836">
    <property type="protein sequence ID" value="QID16917.1"/>
    <property type="molecule type" value="Genomic_DNA"/>
</dbReference>
<keyword evidence="2" id="KW-1185">Reference proteome</keyword>
<sequence length="168" mass="17756">MTAQTIAALVYDLETNPTPVLVEVAARLRARGVPLVGALQHDLGPKETCGMELEVLPSGTRLPMSQDLGPGSNACRLDPAAMAEASALVSQAIDAGAELALFNKFGAQEVAGEGLRDEMVAAVMAGIPMLTTVAERFVGEWTEFTGGETTLLACTVEDAIAWWDRLER</sequence>
<gene>
    <name evidence="1" type="ORF">G3580_04245</name>
</gene>
<reference evidence="1 2" key="1">
    <citation type="submission" date="2020-02" db="EMBL/GenBank/DDBJ databases">
        <title>Nitrogenibacter mangrovi gen. nov., sp. nov. isolated from mangrove sediment, a denitrifying betaproteobacterium.</title>
        <authorList>
            <person name="Liao H."/>
            <person name="Tian Y."/>
        </authorList>
    </citation>
    <scope>NUCLEOTIDE SEQUENCE [LARGE SCALE GENOMIC DNA]</scope>
    <source>
        <strain evidence="1 2">M9-3-2</strain>
    </source>
</reference>
<dbReference type="AlphaFoldDB" id="A0A6C1B022"/>
<dbReference type="RefSeq" id="WP_173764085.1">
    <property type="nucleotide sequence ID" value="NZ_CP048836.1"/>
</dbReference>
<accession>A0A6C1B022</accession>
<dbReference type="InterPro" id="IPR018912">
    <property type="entry name" value="DUF2478"/>
</dbReference>
<evidence type="ECO:0000313" key="1">
    <source>
        <dbReference type="EMBL" id="QID16917.1"/>
    </source>
</evidence>
<proteinExistence type="predicted"/>
<dbReference type="KEGG" id="azq:G3580_04245"/>
<organism evidence="1 2">
    <name type="scientific">Nitrogeniibacter mangrovi</name>
    <dbReference type="NCBI Taxonomy" id="2016596"/>
    <lineage>
        <taxon>Bacteria</taxon>
        <taxon>Pseudomonadati</taxon>
        <taxon>Pseudomonadota</taxon>
        <taxon>Betaproteobacteria</taxon>
        <taxon>Rhodocyclales</taxon>
        <taxon>Zoogloeaceae</taxon>
        <taxon>Nitrogeniibacter</taxon>
    </lineage>
</organism>
<evidence type="ECO:0000313" key="2">
    <source>
        <dbReference type="Proteomes" id="UP000501991"/>
    </source>
</evidence>